<feature type="non-terminal residue" evidence="4">
    <location>
        <position position="1"/>
    </location>
</feature>
<dbReference type="EMBL" id="UINC01052969">
    <property type="protein sequence ID" value="SVB68920.1"/>
    <property type="molecule type" value="Genomic_DNA"/>
</dbReference>
<evidence type="ECO:0000259" key="3">
    <source>
        <dbReference type="PROSITE" id="PS50886"/>
    </source>
</evidence>
<dbReference type="CDD" id="cd02796">
    <property type="entry name" value="tRNA_bind_bactPheRS"/>
    <property type="match status" value="1"/>
</dbReference>
<dbReference type="FunFam" id="2.40.50.140:FF:000045">
    <property type="entry name" value="Phenylalanine--tRNA ligase beta subunit"/>
    <property type="match status" value="1"/>
</dbReference>
<dbReference type="Pfam" id="PF01588">
    <property type="entry name" value="tRNA_bind"/>
    <property type="match status" value="1"/>
</dbReference>
<dbReference type="SUPFAM" id="SSF50249">
    <property type="entry name" value="Nucleic acid-binding proteins"/>
    <property type="match status" value="1"/>
</dbReference>
<dbReference type="Gene3D" id="2.40.50.140">
    <property type="entry name" value="Nucleic acid-binding proteins"/>
    <property type="match status" value="1"/>
</dbReference>
<accession>A0A382G108</accession>
<proteinExistence type="predicted"/>
<reference evidence="4" key="1">
    <citation type="submission" date="2018-05" db="EMBL/GenBank/DDBJ databases">
        <authorList>
            <person name="Lanie J.A."/>
            <person name="Ng W.-L."/>
            <person name="Kazmierczak K.M."/>
            <person name="Andrzejewski T.M."/>
            <person name="Davidsen T.M."/>
            <person name="Wayne K.J."/>
            <person name="Tettelin H."/>
            <person name="Glass J.I."/>
            <person name="Rusch D."/>
            <person name="Podicherti R."/>
            <person name="Tsui H.-C.T."/>
            <person name="Winkler M.E."/>
        </authorList>
    </citation>
    <scope>NUCLEOTIDE SEQUENCE</scope>
</reference>
<gene>
    <name evidence="4" type="ORF">METZ01_LOCUS221774</name>
</gene>
<dbReference type="InterPro" id="IPR033714">
    <property type="entry name" value="tRNA_bind_bactPheRS"/>
</dbReference>
<evidence type="ECO:0000256" key="2">
    <source>
        <dbReference type="ARBA" id="ARBA00022884"/>
    </source>
</evidence>
<dbReference type="Gene3D" id="3.30.56.10">
    <property type="match status" value="1"/>
</dbReference>
<evidence type="ECO:0000256" key="1">
    <source>
        <dbReference type="ARBA" id="ARBA00022555"/>
    </source>
</evidence>
<sequence length="145" mass="15314">VNALTLVGLEVEEVVDRAKDLKPFIVGHVISVSAHPNADRLQLCTVDVGSGQFQVVCGAPNARPGIKGVFAPIGSFIPGLGSKLEERDIRGVIGGGMLCSERELGLSENHDSIIELDATTEVGRPFASKFGLDDPIIDIAITPNR</sequence>
<organism evidence="4">
    <name type="scientific">marine metagenome</name>
    <dbReference type="NCBI Taxonomy" id="408172"/>
    <lineage>
        <taxon>unclassified sequences</taxon>
        <taxon>metagenomes</taxon>
        <taxon>ecological metagenomes</taxon>
    </lineage>
</organism>
<protein>
    <recommendedName>
        <fullName evidence="3">tRNA-binding domain-containing protein</fullName>
    </recommendedName>
</protein>
<dbReference type="PROSITE" id="PS50886">
    <property type="entry name" value="TRBD"/>
    <property type="match status" value="1"/>
</dbReference>
<dbReference type="InterPro" id="IPR012340">
    <property type="entry name" value="NA-bd_OB-fold"/>
</dbReference>
<feature type="non-terminal residue" evidence="4">
    <location>
        <position position="145"/>
    </location>
</feature>
<dbReference type="NCBIfam" id="NF045760">
    <property type="entry name" value="YtpR"/>
    <property type="match status" value="1"/>
</dbReference>
<keyword evidence="1" id="KW-0820">tRNA-binding</keyword>
<feature type="domain" description="TRNA-binding" evidence="3">
    <location>
        <begin position="18"/>
        <end position="127"/>
    </location>
</feature>
<evidence type="ECO:0000313" key="4">
    <source>
        <dbReference type="EMBL" id="SVB68920.1"/>
    </source>
</evidence>
<name>A0A382G108_9ZZZZ</name>
<dbReference type="InterPro" id="IPR002547">
    <property type="entry name" value="tRNA-bd_dom"/>
</dbReference>
<keyword evidence="2" id="KW-0694">RNA-binding</keyword>
<dbReference type="GO" id="GO:0000049">
    <property type="term" value="F:tRNA binding"/>
    <property type="evidence" value="ECO:0007669"/>
    <property type="project" value="UniProtKB-KW"/>
</dbReference>
<dbReference type="AlphaFoldDB" id="A0A382G108"/>